<gene>
    <name evidence="1" type="ORF">EDEG_01628</name>
</gene>
<reference evidence="1 2" key="1">
    <citation type="submission" date="2011-08" db="EMBL/GenBank/DDBJ databases">
        <authorList>
            <person name="Liu Z.J."/>
            <person name="Shi F.L."/>
            <person name="Lu J.Q."/>
            <person name="Li M."/>
            <person name="Wang Z.L."/>
        </authorList>
    </citation>
    <scope>NUCLEOTIDE SEQUENCE [LARGE SCALE GENOMIC DNA]</scope>
    <source>
        <strain evidence="1 2">USNM 41457</strain>
    </source>
</reference>
<dbReference type="InParanoid" id="J9DRY6"/>
<dbReference type="Proteomes" id="UP000003163">
    <property type="component" value="Unassembled WGS sequence"/>
</dbReference>
<reference evidence="2" key="2">
    <citation type="submission" date="2015-07" db="EMBL/GenBank/DDBJ databases">
        <title>Contrasting host-pathogen interactions and genome evolution in two generalist and specialist microsporidian pathogens of mosquitoes.</title>
        <authorList>
            <consortium name="The Broad Institute Genomics Platform"/>
            <consortium name="The Broad Institute Genome Sequencing Center for Infectious Disease"/>
            <person name="Cuomo C.A."/>
            <person name="Sanscrainte N.D."/>
            <person name="Goldberg J.M."/>
            <person name="Heiman D."/>
            <person name="Young S."/>
            <person name="Zeng Q."/>
            <person name="Becnel J.J."/>
            <person name="Birren B.W."/>
        </authorList>
    </citation>
    <scope>NUCLEOTIDE SEQUENCE [LARGE SCALE GENOMIC DNA]</scope>
    <source>
        <strain evidence="2">USNM 41457</strain>
    </source>
</reference>
<dbReference type="EMBL" id="AFBI03000024">
    <property type="protein sequence ID" value="EJW04052.1"/>
    <property type="molecule type" value="Genomic_DNA"/>
</dbReference>
<sequence length="137" mass="16418">MHTEKQKKMKNNDKILDIYTALRLLRLRNRASIEEINRKWAEFYRRKDSKKDDTNRKVVFSNQIRVLSYKQNQDSISESYPENHLLNNNGIFVDTIGPKVTFINDTSIEDRSIGRNKKEKRVTFSNELIIFYYEKNP</sequence>
<protein>
    <submittedName>
        <fullName evidence="1">Uncharacterized protein</fullName>
    </submittedName>
</protein>
<keyword evidence="2" id="KW-1185">Reference proteome</keyword>
<organism evidence="1 2">
    <name type="scientific">Edhazardia aedis (strain USNM 41457)</name>
    <name type="common">Microsporidian parasite</name>
    <dbReference type="NCBI Taxonomy" id="1003232"/>
    <lineage>
        <taxon>Eukaryota</taxon>
        <taxon>Fungi</taxon>
        <taxon>Fungi incertae sedis</taxon>
        <taxon>Microsporidia</taxon>
        <taxon>Edhazardia</taxon>
    </lineage>
</organism>
<comment type="caution">
    <text evidence="1">The sequence shown here is derived from an EMBL/GenBank/DDBJ whole genome shotgun (WGS) entry which is preliminary data.</text>
</comment>
<proteinExistence type="predicted"/>
<dbReference type="AlphaFoldDB" id="J9DRY6"/>
<dbReference type="HOGENOM" id="CLU_1865088_0_0_1"/>
<accession>J9DRY6</accession>
<name>J9DRY6_EDHAE</name>
<evidence type="ECO:0000313" key="1">
    <source>
        <dbReference type="EMBL" id="EJW04052.1"/>
    </source>
</evidence>
<dbReference type="VEuPathDB" id="MicrosporidiaDB:EDEG_01628"/>
<evidence type="ECO:0000313" key="2">
    <source>
        <dbReference type="Proteomes" id="UP000003163"/>
    </source>
</evidence>